<organism evidence="1 2">
    <name type="scientific">Ambispora gerdemannii</name>
    <dbReference type="NCBI Taxonomy" id="144530"/>
    <lineage>
        <taxon>Eukaryota</taxon>
        <taxon>Fungi</taxon>
        <taxon>Fungi incertae sedis</taxon>
        <taxon>Mucoromycota</taxon>
        <taxon>Glomeromycotina</taxon>
        <taxon>Glomeromycetes</taxon>
        <taxon>Archaeosporales</taxon>
        <taxon>Ambisporaceae</taxon>
        <taxon>Ambispora</taxon>
    </lineage>
</organism>
<keyword evidence="2" id="KW-1185">Reference proteome</keyword>
<dbReference type="EMBL" id="CAJVPL010007558">
    <property type="protein sequence ID" value="CAG8670177.1"/>
    <property type="molecule type" value="Genomic_DNA"/>
</dbReference>
<evidence type="ECO:0000313" key="1">
    <source>
        <dbReference type="EMBL" id="CAG8670177.1"/>
    </source>
</evidence>
<proteinExistence type="predicted"/>
<evidence type="ECO:0000313" key="2">
    <source>
        <dbReference type="Proteomes" id="UP000789831"/>
    </source>
</evidence>
<feature type="non-terminal residue" evidence="1">
    <location>
        <position position="50"/>
    </location>
</feature>
<reference evidence="1" key="1">
    <citation type="submission" date="2021-06" db="EMBL/GenBank/DDBJ databases">
        <authorList>
            <person name="Kallberg Y."/>
            <person name="Tangrot J."/>
            <person name="Rosling A."/>
        </authorList>
    </citation>
    <scope>NUCLEOTIDE SEQUENCE</scope>
    <source>
        <strain evidence="1">MT106</strain>
    </source>
</reference>
<accession>A0A9N9HFK5</accession>
<comment type="caution">
    <text evidence="1">The sequence shown here is derived from an EMBL/GenBank/DDBJ whole genome shotgun (WGS) entry which is preliminary data.</text>
</comment>
<protein>
    <submittedName>
        <fullName evidence="1">5034_t:CDS:1</fullName>
    </submittedName>
</protein>
<dbReference type="AlphaFoldDB" id="A0A9N9HFK5"/>
<gene>
    <name evidence="1" type="ORF">AGERDE_LOCUS12219</name>
</gene>
<name>A0A9N9HFK5_9GLOM</name>
<dbReference type="Proteomes" id="UP000789831">
    <property type="component" value="Unassembled WGS sequence"/>
</dbReference>
<sequence length="50" mass="5759">LKLRARADQNYERDGCMSEGIAKQKIKRERVFELSETMTSVEKVGQSVEI</sequence>
<feature type="non-terminal residue" evidence="1">
    <location>
        <position position="1"/>
    </location>
</feature>